<feature type="transmembrane region" description="Helical" evidence="2">
    <location>
        <begin position="21"/>
        <end position="42"/>
    </location>
</feature>
<accession>A0AA37HV26</accession>
<gene>
    <name evidence="4" type="ORF">NBEOAGPD_5376</name>
</gene>
<evidence type="ECO:0000256" key="1">
    <source>
        <dbReference type="SAM" id="MobiDB-lite"/>
    </source>
</evidence>
<feature type="region of interest" description="Disordered" evidence="1">
    <location>
        <begin position="45"/>
        <end position="74"/>
    </location>
</feature>
<comment type="caution">
    <text evidence="4">The sequence shown here is derived from an EMBL/GenBank/DDBJ whole genome shotgun (WGS) entry which is preliminary data.</text>
</comment>
<dbReference type="Proteomes" id="UP001055108">
    <property type="component" value="Unassembled WGS sequence"/>
</dbReference>
<dbReference type="EMBL" id="BPQM01000197">
    <property type="protein sequence ID" value="GJD82116.1"/>
    <property type="molecule type" value="Genomic_DNA"/>
</dbReference>
<dbReference type="Pfam" id="PF10908">
    <property type="entry name" value="Tlde1_dom"/>
    <property type="match status" value="1"/>
</dbReference>
<dbReference type="AlphaFoldDB" id="A0AA37HV26"/>
<reference evidence="4" key="1">
    <citation type="journal article" date="2016" name="Front. Microbiol.">
        <title>Genome Sequence of the Piezophilic, Mesophilic Sulfate-Reducing Bacterium Desulfovibrio indicus J2T.</title>
        <authorList>
            <person name="Cao J."/>
            <person name="Maignien L."/>
            <person name="Shao Z."/>
            <person name="Alain K."/>
            <person name="Jebbar M."/>
        </authorList>
    </citation>
    <scope>NUCLEOTIDE SEQUENCE</scope>
    <source>
        <strain evidence="4">NBRC 103626</strain>
    </source>
</reference>
<evidence type="ECO:0000259" key="3">
    <source>
        <dbReference type="Pfam" id="PF10908"/>
    </source>
</evidence>
<keyword evidence="5" id="KW-1185">Reference proteome</keyword>
<keyword evidence="2" id="KW-0472">Membrane</keyword>
<dbReference type="RefSeq" id="WP_283206328.1">
    <property type="nucleotide sequence ID" value="NZ_BPQM01000197.1"/>
</dbReference>
<sequence length="392" mass="41806">MTVPAYPSAHRVRRQRRRPRGGFLGPAAAVTMACAVLARFYMPEPGPSEARPEAATPRTEQAQASQVQASQTTMPTVARAVDAPRAAPPRVSWMLDPTPILGAGTGTLTTSGPPPGTFAPPRPAPVRVAEIQPALTSKPDAAPAPVAQKMDPIKLAEQTVPLPMPRPVELRPEPAHPRIAARQRLAARAQQQAAAPTRAQSDAAAERSFFDAVFGTRPTPEDRPEPVMAYASLERDPVAAIPRRTLVPEPSAEATAIYDISARTVTLPSGEVLEAHSGLGPAQDNPKLVHQKMRGATPPGTYLLTEREALFHGVRAIRLNPVGGSGAVLNRTGLLAHTYMLGPSGASNGCVVFRNYDRFLQSFLRGEIRRLVVVAGSRQDRLPAVAQGLFGR</sequence>
<feature type="domain" description="Tlde1" evidence="3">
    <location>
        <begin position="272"/>
        <end position="376"/>
    </location>
</feature>
<reference evidence="4" key="2">
    <citation type="submission" date="2021-08" db="EMBL/GenBank/DDBJ databases">
        <authorList>
            <person name="Tani A."/>
            <person name="Ola A."/>
            <person name="Ogura Y."/>
            <person name="Katsura K."/>
            <person name="Hayashi T."/>
        </authorList>
    </citation>
    <scope>NUCLEOTIDE SEQUENCE</scope>
    <source>
        <strain evidence="4">NBRC 103626</strain>
    </source>
</reference>
<feature type="region of interest" description="Disordered" evidence="1">
    <location>
        <begin position="1"/>
        <end position="24"/>
    </location>
</feature>
<keyword evidence="2" id="KW-1133">Transmembrane helix</keyword>
<evidence type="ECO:0000256" key="2">
    <source>
        <dbReference type="SAM" id="Phobius"/>
    </source>
</evidence>
<name>A0AA37HV26_9HYPH</name>
<feature type="compositionally biased region" description="Low complexity" evidence="1">
    <location>
        <begin position="61"/>
        <end position="74"/>
    </location>
</feature>
<dbReference type="InterPro" id="IPR021225">
    <property type="entry name" value="Tlde1_dom"/>
</dbReference>
<keyword evidence="2" id="KW-0812">Transmembrane</keyword>
<evidence type="ECO:0000313" key="5">
    <source>
        <dbReference type="Proteomes" id="UP001055108"/>
    </source>
</evidence>
<evidence type="ECO:0000313" key="4">
    <source>
        <dbReference type="EMBL" id="GJD82116.1"/>
    </source>
</evidence>
<feature type="compositionally biased region" description="Basic residues" evidence="1">
    <location>
        <begin position="10"/>
        <end position="20"/>
    </location>
</feature>
<protein>
    <recommendedName>
        <fullName evidence="3">Tlde1 domain-containing protein</fullName>
    </recommendedName>
</protein>
<organism evidence="4 5">
    <name type="scientific">Methylobacterium gregans</name>
    <dbReference type="NCBI Taxonomy" id="374424"/>
    <lineage>
        <taxon>Bacteria</taxon>
        <taxon>Pseudomonadati</taxon>
        <taxon>Pseudomonadota</taxon>
        <taxon>Alphaproteobacteria</taxon>
        <taxon>Hyphomicrobiales</taxon>
        <taxon>Methylobacteriaceae</taxon>
        <taxon>Methylobacterium</taxon>
    </lineage>
</organism>
<proteinExistence type="predicted"/>